<evidence type="ECO:0000313" key="4">
    <source>
        <dbReference type="Proteomes" id="UP000245469"/>
    </source>
</evidence>
<gene>
    <name evidence="3" type="ORF">BXY45_13725</name>
</gene>
<reference evidence="3 4" key="1">
    <citation type="submission" date="2018-03" db="EMBL/GenBank/DDBJ databases">
        <title>Genomic Encyclopedia of Archaeal and Bacterial Type Strains, Phase II (KMG-II): from individual species to whole genera.</title>
        <authorList>
            <person name="Goeker M."/>
        </authorList>
    </citation>
    <scope>NUCLEOTIDE SEQUENCE [LARGE SCALE GENOMIC DNA]</scope>
    <source>
        <strain evidence="3 4">DSM 44889</strain>
    </source>
</reference>
<dbReference type="InterPro" id="IPR020471">
    <property type="entry name" value="AKR"/>
</dbReference>
<organism evidence="3 4">
    <name type="scientific">Quadrisphaera granulorum</name>
    <dbReference type="NCBI Taxonomy" id="317664"/>
    <lineage>
        <taxon>Bacteria</taxon>
        <taxon>Bacillati</taxon>
        <taxon>Actinomycetota</taxon>
        <taxon>Actinomycetes</taxon>
        <taxon>Kineosporiales</taxon>
        <taxon>Kineosporiaceae</taxon>
        <taxon>Quadrisphaera</taxon>
    </lineage>
</organism>
<dbReference type="CDD" id="cd19091">
    <property type="entry name" value="AKR_PsAKR"/>
    <property type="match status" value="1"/>
</dbReference>
<dbReference type="OrthoDB" id="9768793at2"/>
<comment type="caution">
    <text evidence="3">The sequence shown here is derived from an EMBL/GenBank/DDBJ whole genome shotgun (WGS) entry which is preliminary data.</text>
</comment>
<feature type="domain" description="NADP-dependent oxidoreductase" evidence="2">
    <location>
        <begin position="16"/>
        <end position="319"/>
    </location>
</feature>
<dbReference type="RefSeq" id="WP_109776389.1">
    <property type="nucleotide sequence ID" value="NZ_QGDQ01000037.1"/>
</dbReference>
<dbReference type="Proteomes" id="UP000245469">
    <property type="component" value="Unassembled WGS sequence"/>
</dbReference>
<protein>
    <submittedName>
        <fullName evidence="3">Aryl-alcohol dehydrogenase-like predicted oxidoreductase</fullName>
    </submittedName>
</protein>
<dbReference type="PANTHER" id="PTHR43364">
    <property type="entry name" value="NADH-SPECIFIC METHYLGLYOXAL REDUCTASE-RELATED"/>
    <property type="match status" value="1"/>
</dbReference>
<evidence type="ECO:0000313" key="3">
    <source>
        <dbReference type="EMBL" id="PWJ47482.1"/>
    </source>
</evidence>
<proteinExistence type="predicted"/>
<keyword evidence="4" id="KW-1185">Reference proteome</keyword>
<accession>A0A315ZQB0</accession>
<evidence type="ECO:0000256" key="1">
    <source>
        <dbReference type="ARBA" id="ARBA00023002"/>
    </source>
</evidence>
<dbReference type="InterPro" id="IPR023210">
    <property type="entry name" value="NADP_OxRdtase_dom"/>
</dbReference>
<keyword evidence="1" id="KW-0560">Oxidoreductase</keyword>
<dbReference type="InterPro" id="IPR036812">
    <property type="entry name" value="NAD(P)_OxRdtase_dom_sf"/>
</dbReference>
<dbReference type="Gene3D" id="3.20.20.100">
    <property type="entry name" value="NADP-dependent oxidoreductase domain"/>
    <property type="match status" value="1"/>
</dbReference>
<dbReference type="InterPro" id="IPR050523">
    <property type="entry name" value="AKR_Detox_Biosynth"/>
</dbReference>
<dbReference type="PRINTS" id="PR00069">
    <property type="entry name" value="ALDKETRDTASE"/>
</dbReference>
<dbReference type="PROSITE" id="PS00062">
    <property type="entry name" value="ALDOKETO_REDUCTASE_2"/>
    <property type="match status" value="1"/>
</dbReference>
<dbReference type="InterPro" id="IPR018170">
    <property type="entry name" value="Aldo/ket_reductase_CS"/>
</dbReference>
<name>A0A315ZQB0_9ACTN</name>
<dbReference type="PANTHER" id="PTHR43364:SF18">
    <property type="entry name" value="OXIDOREDUCTASE"/>
    <property type="match status" value="1"/>
</dbReference>
<dbReference type="Pfam" id="PF00248">
    <property type="entry name" value="Aldo_ket_red"/>
    <property type="match status" value="1"/>
</dbReference>
<evidence type="ECO:0000259" key="2">
    <source>
        <dbReference type="Pfam" id="PF00248"/>
    </source>
</evidence>
<dbReference type="FunFam" id="3.20.20.100:FF:000004">
    <property type="entry name" value="Oxidoreductase, aldo/keto reductase"/>
    <property type="match status" value="1"/>
</dbReference>
<dbReference type="GO" id="GO:0016491">
    <property type="term" value="F:oxidoreductase activity"/>
    <property type="evidence" value="ECO:0007669"/>
    <property type="project" value="UniProtKB-KW"/>
</dbReference>
<dbReference type="AlphaFoldDB" id="A0A315ZQB0"/>
<dbReference type="GO" id="GO:0005829">
    <property type="term" value="C:cytosol"/>
    <property type="evidence" value="ECO:0007669"/>
    <property type="project" value="TreeGrafter"/>
</dbReference>
<dbReference type="SUPFAM" id="SSF51430">
    <property type="entry name" value="NAD(P)-linked oxidoreductase"/>
    <property type="match status" value="1"/>
</dbReference>
<dbReference type="EMBL" id="QGDQ01000037">
    <property type="protein sequence ID" value="PWJ47482.1"/>
    <property type="molecule type" value="Genomic_DNA"/>
</dbReference>
<sequence length="351" mass="37880">MEQRALGRSGLTVSTMTMGTASFGGGLAAFGDTQLDGAQRQLAMAKDAGVTLVDTADAYSTGLSEEIVGEALAGQRDDWLIATKVRFPMGDGPNDRGLSRHHVISGCEASLRRLRTDHIDLYQLHEWDGQTPVEETLAALTRLVDSGKVRYVGVSNFSAWHLMKMLSAAERDRYVKPVAQQIYYTLESREAENELLPAAADQGLGVLVWSPLAGGLLSGKYTRGADGTVQGPKGSRHLGDWHEPPINTPDRLFATIDVLREIADGRGVSGAQVALAWLLTRPTVTSVIVGARTDEQLADNLAAASLELSADEVAALERVSRQPLQYPYWHQAMTASDRLGPADQVLHANHT</sequence>